<keyword evidence="2" id="KW-1185">Reference proteome</keyword>
<dbReference type="RefSeq" id="WP_132127475.1">
    <property type="nucleotide sequence ID" value="NZ_CP042432.1"/>
</dbReference>
<protein>
    <submittedName>
        <fullName evidence="1">Methyltransferase family protein</fullName>
    </submittedName>
</protein>
<dbReference type="PANTHER" id="PTHR43836">
    <property type="entry name" value="CATECHOL O-METHYLTRANSFERASE 1-RELATED"/>
    <property type="match status" value="1"/>
</dbReference>
<name>A0A4R3KWL1_9SPHI</name>
<dbReference type="SUPFAM" id="SSF53335">
    <property type="entry name" value="S-adenosyl-L-methionine-dependent methyltransferases"/>
    <property type="match status" value="1"/>
</dbReference>
<proteinExistence type="predicted"/>
<organism evidence="1 2">
    <name type="scientific">Anseongella ginsenosidimutans</name>
    <dbReference type="NCBI Taxonomy" id="496056"/>
    <lineage>
        <taxon>Bacteria</taxon>
        <taxon>Pseudomonadati</taxon>
        <taxon>Bacteroidota</taxon>
        <taxon>Sphingobacteriia</taxon>
        <taxon>Sphingobacteriales</taxon>
        <taxon>Sphingobacteriaceae</taxon>
        <taxon>Anseongella</taxon>
    </lineage>
</organism>
<reference evidence="1 2" key="1">
    <citation type="submission" date="2019-03" db="EMBL/GenBank/DDBJ databases">
        <title>Genomic Encyclopedia of Type Strains, Phase IV (KMG-IV): sequencing the most valuable type-strain genomes for metagenomic binning, comparative biology and taxonomic classification.</title>
        <authorList>
            <person name="Goeker M."/>
        </authorList>
    </citation>
    <scope>NUCLEOTIDE SEQUENCE [LARGE SCALE GENOMIC DNA]</scope>
    <source>
        <strain evidence="1 2">DSM 21100</strain>
    </source>
</reference>
<dbReference type="Pfam" id="PF13578">
    <property type="entry name" value="Methyltransf_24"/>
    <property type="match status" value="1"/>
</dbReference>
<evidence type="ECO:0000313" key="1">
    <source>
        <dbReference type="EMBL" id="TCS90005.1"/>
    </source>
</evidence>
<dbReference type="PANTHER" id="PTHR43836:SF2">
    <property type="entry name" value="CATECHOL O-METHYLTRANSFERASE 1-RELATED"/>
    <property type="match status" value="1"/>
</dbReference>
<accession>A0A4R3KWL1</accession>
<sequence>MLNTYLLKGWLRHFITAKTRHGLHSPFMYRLADEVIYDKNRYPAYDLIEKERRRLLADDRIINLTDLGAGSRYGNRKQKKVSDLAATALKPRRLAQLIYRLARDLRRSYPGDHAAAGDRRPATILELGTCLGITTAYLASAFPHARVITIEGCEETAAIAREGFERLSAVTTEKFAIESLTGNFDEVLPQLLGTLPSLDLLFIDGNHRKAATLNYFEWCLPALHENSLVIFDDIHWSKGMEEAWELIREHPAVSLTADLFHIGLVFFRKGQAKEHFNIRI</sequence>
<keyword evidence="1" id="KW-0808">Transferase</keyword>
<dbReference type="OrthoDB" id="5464618at2"/>
<dbReference type="Proteomes" id="UP000295807">
    <property type="component" value="Unassembled WGS sequence"/>
</dbReference>
<dbReference type="InterPro" id="IPR029063">
    <property type="entry name" value="SAM-dependent_MTases_sf"/>
</dbReference>
<comment type="caution">
    <text evidence="1">The sequence shown here is derived from an EMBL/GenBank/DDBJ whole genome shotgun (WGS) entry which is preliminary data.</text>
</comment>
<dbReference type="EMBL" id="SMAD01000001">
    <property type="protein sequence ID" value="TCS90005.1"/>
    <property type="molecule type" value="Genomic_DNA"/>
</dbReference>
<dbReference type="GO" id="GO:0008171">
    <property type="term" value="F:O-methyltransferase activity"/>
    <property type="evidence" value="ECO:0007669"/>
    <property type="project" value="TreeGrafter"/>
</dbReference>
<dbReference type="GO" id="GO:0032259">
    <property type="term" value="P:methylation"/>
    <property type="evidence" value="ECO:0007669"/>
    <property type="project" value="UniProtKB-KW"/>
</dbReference>
<dbReference type="AlphaFoldDB" id="A0A4R3KWL1"/>
<keyword evidence="1" id="KW-0489">Methyltransferase</keyword>
<gene>
    <name evidence="1" type="ORF">EDD80_101203</name>
</gene>
<evidence type="ECO:0000313" key="2">
    <source>
        <dbReference type="Proteomes" id="UP000295807"/>
    </source>
</evidence>
<dbReference type="Gene3D" id="3.40.50.150">
    <property type="entry name" value="Vaccinia Virus protein VP39"/>
    <property type="match status" value="1"/>
</dbReference>